<organism evidence="3 4">
    <name type="scientific">Zopfia rhizophila CBS 207.26</name>
    <dbReference type="NCBI Taxonomy" id="1314779"/>
    <lineage>
        <taxon>Eukaryota</taxon>
        <taxon>Fungi</taxon>
        <taxon>Dikarya</taxon>
        <taxon>Ascomycota</taxon>
        <taxon>Pezizomycotina</taxon>
        <taxon>Dothideomycetes</taxon>
        <taxon>Dothideomycetes incertae sedis</taxon>
        <taxon>Zopfiaceae</taxon>
        <taxon>Zopfia</taxon>
    </lineage>
</organism>
<evidence type="ECO:0000259" key="2">
    <source>
        <dbReference type="Pfam" id="PF24864"/>
    </source>
</evidence>
<feature type="domain" description="DUF7730" evidence="2">
    <location>
        <begin position="105"/>
        <end position="296"/>
    </location>
</feature>
<evidence type="ECO:0000256" key="1">
    <source>
        <dbReference type="SAM" id="MobiDB-lite"/>
    </source>
</evidence>
<evidence type="ECO:0000313" key="4">
    <source>
        <dbReference type="Proteomes" id="UP000800200"/>
    </source>
</evidence>
<dbReference type="EMBL" id="ML994613">
    <property type="protein sequence ID" value="KAF2193350.1"/>
    <property type="molecule type" value="Genomic_DNA"/>
</dbReference>
<protein>
    <recommendedName>
        <fullName evidence="2">DUF7730 domain-containing protein</fullName>
    </recommendedName>
</protein>
<dbReference type="PANTHER" id="PTHR38790">
    <property type="entry name" value="2EXR DOMAIN-CONTAINING PROTEIN-RELATED"/>
    <property type="match status" value="1"/>
</dbReference>
<gene>
    <name evidence="3" type="ORF">K469DRAFT_712091</name>
</gene>
<proteinExistence type="predicted"/>
<dbReference type="OrthoDB" id="62952at2759"/>
<name>A0A6A6ETD9_9PEZI</name>
<keyword evidence="4" id="KW-1185">Reference proteome</keyword>
<accession>A0A6A6ETD9</accession>
<dbReference type="InterPro" id="IPR056632">
    <property type="entry name" value="DUF7730"/>
</dbReference>
<dbReference type="Pfam" id="PF24864">
    <property type="entry name" value="DUF7730"/>
    <property type="match status" value="1"/>
</dbReference>
<dbReference type="AlphaFoldDB" id="A0A6A6ETD9"/>
<dbReference type="PANTHER" id="PTHR38790:SF4">
    <property type="entry name" value="2EXR DOMAIN-CONTAINING PROTEIN"/>
    <property type="match status" value="1"/>
</dbReference>
<reference evidence="3" key="1">
    <citation type="journal article" date="2020" name="Stud. Mycol.">
        <title>101 Dothideomycetes genomes: a test case for predicting lifestyles and emergence of pathogens.</title>
        <authorList>
            <person name="Haridas S."/>
            <person name="Albert R."/>
            <person name="Binder M."/>
            <person name="Bloem J."/>
            <person name="Labutti K."/>
            <person name="Salamov A."/>
            <person name="Andreopoulos B."/>
            <person name="Baker S."/>
            <person name="Barry K."/>
            <person name="Bills G."/>
            <person name="Bluhm B."/>
            <person name="Cannon C."/>
            <person name="Castanera R."/>
            <person name="Culley D."/>
            <person name="Daum C."/>
            <person name="Ezra D."/>
            <person name="Gonzalez J."/>
            <person name="Henrissat B."/>
            <person name="Kuo A."/>
            <person name="Liang C."/>
            <person name="Lipzen A."/>
            <person name="Lutzoni F."/>
            <person name="Magnuson J."/>
            <person name="Mondo S."/>
            <person name="Nolan M."/>
            <person name="Ohm R."/>
            <person name="Pangilinan J."/>
            <person name="Park H.-J."/>
            <person name="Ramirez L."/>
            <person name="Alfaro M."/>
            <person name="Sun H."/>
            <person name="Tritt A."/>
            <person name="Yoshinaga Y."/>
            <person name="Zwiers L.-H."/>
            <person name="Turgeon B."/>
            <person name="Goodwin S."/>
            <person name="Spatafora J."/>
            <person name="Crous P."/>
            <person name="Grigoriev I."/>
        </authorList>
    </citation>
    <scope>NUCLEOTIDE SEQUENCE</scope>
    <source>
        <strain evidence="3">CBS 207.26</strain>
    </source>
</reference>
<dbReference type="Proteomes" id="UP000800200">
    <property type="component" value="Unassembled WGS sequence"/>
</dbReference>
<evidence type="ECO:0000313" key="3">
    <source>
        <dbReference type="EMBL" id="KAF2193350.1"/>
    </source>
</evidence>
<sequence length="535" mass="61121">MASFSPVIVASAPSRSNSGSFDNYARVRLPAGFPQLNTIEDEYVEWKRLTSDIPYRTAQICFPTRENTSKKALRATPSPPTSGVFDPRHQYIPETDPSDDCRWKKCQLLSLPKELRLEIYKYALTDPSIPDLLVGIKREPTSPCYSPRYKRARPPTPDLRFYHHVKRTVPISTNLLLTNRFIYEEALPVLYANAKFYPHDLEGLLPLFFNTLSPYAQSCIRNIHLSLPTDALNRDIWGDRSKPFFHWAVTCAQVARLNKTLRQVDIEGEWSDFDKKSNRRSILYPLCKIKAKKKFVPNSITPAGGADHDAQFEELLIQATSELKASSKRRKEVTKADALERAKRDEQREAEERSEREKRETVYNRWTGPLPSVSLPLRSGFPKNDKILSEDQVRHGLEHRRQGDAAVAAGEISPMEDWCRWAEENIKRMESDLSSVPGIKQFEKELEEYTKAEGNNGNDDDIPSYEDLIAEDWDFVSMGSGVSTPRARTSITSLIDKRHDEDWVDDIASTLIGKDDVVKGDESDAESETWEHVDK</sequence>
<feature type="compositionally biased region" description="Basic and acidic residues" evidence="1">
    <location>
        <begin position="333"/>
        <end position="360"/>
    </location>
</feature>
<feature type="region of interest" description="Disordered" evidence="1">
    <location>
        <begin position="327"/>
        <end position="360"/>
    </location>
</feature>